<reference evidence="4 5" key="1">
    <citation type="submission" date="2018-10" db="EMBL/GenBank/DDBJ databases">
        <title>Anaerotruncus faecis sp. nov., isolated from human feces.</title>
        <authorList>
            <person name="Wang Y.-J."/>
        </authorList>
    </citation>
    <scope>NUCLEOTIDE SEQUENCE [LARGE SCALE GENOMIC DNA]</scope>
    <source>
        <strain evidence="4 5">22A2-44</strain>
    </source>
</reference>
<name>A0A498CYB0_9FIRM</name>
<keyword evidence="3" id="KW-0119">Carbohydrate metabolism</keyword>
<dbReference type="EMBL" id="RCHT01000001">
    <property type="protein sequence ID" value="RLL14613.1"/>
    <property type="molecule type" value="Genomic_DNA"/>
</dbReference>
<gene>
    <name evidence="4" type="ORF">D4A47_01115</name>
</gene>
<evidence type="ECO:0000313" key="5">
    <source>
        <dbReference type="Proteomes" id="UP000276301"/>
    </source>
</evidence>
<dbReference type="Gene3D" id="3.30.420.40">
    <property type="match status" value="2"/>
</dbReference>
<dbReference type="GO" id="GO:0042732">
    <property type="term" value="P:D-xylose metabolic process"/>
    <property type="evidence" value="ECO:0007669"/>
    <property type="project" value="UniProtKB-KW"/>
</dbReference>
<dbReference type="Proteomes" id="UP000276301">
    <property type="component" value="Unassembled WGS sequence"/>
</dbReference>
<dbReference type="Gene3D" id="1.10.10.10">
    <property type="entry name" value="Winged helix-like DNA-binding domain superfamily/Winged helix DNA-binding domain"/>
    <property type="match status" value="1"/>
</dbReference>
<comment type="function">
    <text evidence="1">Transcriptional repressor of xylose-utilizing enzymes.</text>
</comment>
<dbReference type="InterPro" id="IPR043129">
    <property type="entry name" value="ATPase_NBD"/>
</dbReference>
<dbReference type="AlphaFoldDB" id="A0A498CYB0"/>
<proteinExistence type="inferred from homology"/>
<keyword evidence="5" id="KW-1185">Reference proteome</keyword>
<dbReference type="Pfam" id="PF00480">
    <property type="entry name" value="ROK"/>
    <property type="match status" value="1"/>
</dbReference>
<evidence type="ECO:0000313" key="4">
    <source>
        <dbReference type="EMBL" id="RLL14613.1"/>
    </source>
</evidence>
<keyword evidence="3" id="KW-0859">Xylose metabolism</keyword>
<evidence type="ECO:0000256" key="1">
    <source>
        <dbReference type="ARBA" id="ARBA00002486"/>
    </source>
</evidence>
<dbReference type="RefSeq" id="WP_121585687.1">
    <property type="nucleotide sequence ID" value="NZ_RCHT01000001.1"/>
</dbReference>
<dbReference type="PANTHER" id="PTHR18964:SF149">
    <property type="entry name" value="BIFUNCTIONAL UDP-N-ACETYLGLUCOSAMINE 2-EPIMERASE_N-ACETYLMANNOSAMINE KINASE"/>
    <property type="match status" value="1"/>
</dbReference>
<dbReference type="PANTHER" id="PTHR18964">
    <property type="entry name" value="ROK (REPRESSOR, ORF, KINASE) FAMILY"/>
    <property type="match status" value="1"/>
</dbReference>
<dbReference type="SUPFAM" id="SSF46785">
    <property type="entry name" value="Winged helix' DNA-binding domain"/>
    <property type="match status" value="1"/>
</dbReference>
<dbReference type="InterPro" id="IPR036390">
    <property type="entry name" value="WH_DNA-bd_sf"/>
</dbReference>
<dbReference type="SUPFAM" id="SSF53067">
    <property type="entry name" value="Actin-like ATPase domain"/>
    <property type="match status" value="1"/>
</dbReference>
<comment type="similarity">
    <text evidence="2">Belongs to the ROK (NagC/XylR) family.</text>
</comment>
<evidence type="ECO:0000256" key="2">
    <source>
        <dbReference type="ARBA" id="ARBA00006479"/>
    </source>
</evidence>
<dbReference type="InterPro" id="IPR036388">
    <property type="entry name" value="WH-like_DNA-bd_sf"/>
</dbReference>
<evidence type="ECO:0000256" key="3">
    <source>
        <dbReference type="ARBA" id="ARBA00022629"/>
    </source>
</evidence>
<sequence>MTGVTGKPELMKRMNTTLLYRTLIRLGSATRAEVANETNLSATTIRNLFEELEAGGEIVAGALDRSSGGRRAQRYALNPARNLTLALYCAGERIDYRITGLTGDVVADSFTSVEDGDTVGAVLRLIAGCRSRWDVRAVGLGVPGIVENGRAYIGSELDTLVPNDLGARVRSAFPVPLVLENDLNATALGYMNRYHREHPSCSPAGFNMAYIHFDRESAGAGVIANGQVVHGAKQFAGELGFLPMGHKLTLNDLLPSVSSREDCLDIVSRVVSIVNCVTNPELVVVGGSLFDAAWLQYALDRLNAQPGLSSPLRPLLVYRGDNREDYLDGLTYLTQQDLVPRLPLAAFD</sequence>
<dbReference type="InterPro" id="IPR000600">
    <property type="entry name" value="ROK"/>
</dbReference>
<comment type="caution">
    <text evidence="4">The sequence shown here is derived from an EMBL/GenBank/DDBJ whole genome shotgun (WGS) entry which is preliminary data.</text>
</comment>
<accession>A0A498CYB0</accession>
<dbReference type="CDD" id="cd23763">
    <property type="entry name" value="ASKHA_ATPase_ROK"/>
    <property type="match status" value="1"/>
</dbReference>
<organism evidence="4 5">
    <name type="scientific">Anaerotruncus massiliensis</name>
    <name type="common">ex Liu et al. 2021</name>
    <dbReference type="NCBI Taxonomy" id="2321404"/>
    <lineage>
        <taxon>Bacteria</taxon>
        <taxon>Bacillati</taxon>
        <taxon>Bacillota</taxon>
        <taxon>Clostridia</taxon>
        <taxon>Eubacteriales</taxon>
        <taxon>Oscillospiraceae</taxon>
        <taxon>Anaerotruncus</taxon>
    </lineage>
</organism>
<protein>
    <submittedName>
        <fullName evidence="4">ROK family protein</fullName>
    </submittedName>
</protein>